<gene>
    <name evidence="3" type="ORF">CTEN210_15509</name>
</gene>
<dbReference type="Proteomes" id="UP001054902">
    <property type="component" value="Unassembled WGS sequence"/>
</dbReference>
<feature type="region of interest" description="Disordered" evidence="2">
    <location>
        <begin position="1"/>
        <end position="37"/>
    </location>
</feature>
<dbReference type="PANTHER" id="PTHR24121:SF23">
    <property type="entry name" value="NO MECHANORECEPTOR POTENTIAL C, ISOFORM H"/>
    <property type="match status" value="1"/>
</dbReference>
<evidence type="ECO:0000256" key="1">
    <source>
        <dbReference type="PROSITE-ProRule" id="PRU00023"/>
    </source>
</evidence>
<protein>
    <submittedName>
        <fullName evidence="3">Uncharacterized protein</fullName>
    </submittedName>
</protein>
<keyword evidence="4" id="KW-1185">Reference proteome</keyword>
<dbReference type="InterPro" id="IPR036770">
    <property type="entry name" value="Ankyrin_rpt-contain_sf"/>
</dbReference>
<evidence type="ECO:0000313" key="3">
    <source>
        <dbReference type="EMBL" id="GFH59033.1"/>
    </source>
</evidence>
<dbReference type="AlphaFoldDB" id="A0AAD3D724"/>
<feature type="compositionally biased region" description="Low complexity" evidence="2">
    <location>
        <begin position="8"/>
        <end position="18"/>
    </location>
</feature>
<dbReference type="SUPFAM" id="SSF48403">
    <property type="entry name" value="Ankyrin repeat"/>
    <property type="match status" value="1"/>
</dbReference>
<accession>A0AAD3D724</accession>
<name>A0AAD3D724_9STRA</name>
<dbReference type="InterPro" id="IPR002110">
    <property type="entry name" value="Ankyrin_rpt"/>
</dbReference>
<reference evidence="3 4" key="1">
    <citation type="journal article" date="2021" name="Sci. Rep.">
        <title>The genome of the diatom Chaetoceros tenuissimus carries an ancient integrated fragment of an extant virus.</title>
        <authorList>
            <person name="Hongo Y."/>
            <person name="Kimura K."/>
            <person name="Takaki Y."/>
            <person name="Yoshida Y."/>
            <person name="Baba S."/>
            <person name="Kobayashi G."/>
            <person name="Nagasaki K."/>
            <person name="Hano T."/>
            <person name="Tomaru Y."/>
        </authorList>
    </citation>
    <scope>NUCLEOTIDE SEQUENCE [LARGE SCALE GENOMIC DNA]</scope>
    <source>
        <strain evidence="3 4">NIES-3715</strain>
    </source>
</reference>
<sequence length="827" mass="95189">MEVDAADDASSLSSGFYSSDEENDNDNSNGYSNSPMYRPTVRVQTRSNFLRSLEFSQLMEKFYDQTTRSRLNLTWDDIDEFGTFYNAKAKDFYLALHILDPPMPEKIMKSFLSWASYSEILTKDSIQFLLQCPMMPLSLVQCFVSTVEEKVLRGATSAIGNLQLLQRRLDITTREYYTVLNKEMNDKSSRIGKMYTRVKAAFIDVLLSLRDPQTNVPPRLEVFKEILRPFFARDLFLDSKKFLTHAFVHPENKEYILIALDAFNNLLDDEVSKFWTEEEEDSMKDEIEAYEKKMTDSVFQEVYVYREENGFDRGHHCPMIELTKNWNEDEATEFTKEILDHFEHSKEPFGLKVLDQAVRENKMKLARVLLERIPFHARLEWYHSWIGVMRSVFLQSIRNGDEPLTNFVLDVDLIISLVKKSLAYHYLHSNSNRFCCGGLLFYIYENQYSCHSIAFLKRHDKHLEVCTPVIDCIIKMIKKARNKEEKEFYTSNLFALLEKALNETKNWDLVKYCLREHSKPIVTLKSKDQRILLHIISANKPAYDVFKLALDLGIKYKIGGKDGKGGLVVKNTDGETPLQLLSEQNSGAVNKIYNYISNFEEQGLIDKSVYKKFDLLHHVASSGKESVARKFLKANPKLVAMVDENGQLPLHIACERGASIEQRKMIKLLIQSGSERKLNGKSGLLLANDQGITPLENLVSFHPLTDKVYDVLFEVFDDVPVLQTAIESGCTNQINDFCMKNKKCLAVRDEWGCLPIHTCADLKGPPEDLSEKTELLKCIISHYPQALYEKNGETGVFPFQSIASNNFYSLSLLYEVTRMEPSIVKSD</sequence>
<evidence type="ECO:0000256" key="2">
    <source>
        <dbReference type="SAM" id="MobiDB-lite"/>
    </source>
</evidence>
<organism evidence="3 4">
    <name type="scientific">Chaetoceros tenuissimus</name>
    <dbReference type="NCBI Taxonomy" id="426638"/>
    <lineage>
        <taxon>Eukaryota</taxon>
        <taxon>Sar</taxon>
        <taxon>Stramenopiles</taxon>
        <taxon>Ochrophyta</taxon>
        <taxon>Bacillariophyta</taxon>
        <taxon>Coscinodiscophyceae</taxon>
        <taxon>Chaetocerotophycidae</taxon>
        <taxon>Chaetocerotales</taxon>
        <taxon>Chaetocerotaceae</taxon>
        <taxon>Chaetoceros</taxon>
    </lineage>
</organism>
<proteinExistence type="predicted"/>
<keyword evidence="1" id="KW-0040">ANK repeat</keyword>
<comment type="caution">
    <text evidence="3">The sequence shown here is derived from an EMBL/GenBank/DDBJ whole genome shotgun (WGS) entry which is preliminary data.</text>
</comment>
<evidence type="ECO:0000313" key="4">
    <source>
        <dbReference type="Proteomes" id="UP001054902"/>
    </source>
</evidence>
<dbReference type="PROSITE" id="PS50088">
    <property type="entry name" value="ANK_REPEAT"/>
    <property type="match status" value="1"/>
</dbReference>
<dbReference type="PROSITE" id="PS50297">
    <property type="entry name" value="ANK_REP_REGION"/>
    <property type="match status" value="1"/>
</dbReference>
<dbReference type="SMART" id="SM00248">
    <property type="entry name" value="ANK"/>
    <property type="match status" value="3"/>
</dbReference>
<dbReference type="PANTHER" id="PTHR24121">
    <property type="entry name" value="NO MECHANORECEPTOR POTENTIAL C, ISOFORM D-RELATED"/>
    <property type="match status" value="1"/>
</dbReference>
<dbReference type="EMBL" id="BLLK01000062">
    <property type="protein sequence ID" value="GFH59033.1"/>
    <property type="molecule type" value="Genomic_DNA"/>
</dbReference>
<dbReference type="Gene3D" id="1.25.40.20">
    <property type="entry name" value="Ankyrin repeat-containing domain"/>
    <property type="match status" value="1"/>
</dbReference>
<feature type="repeat" description="ANK" evidence="1">
    <location>
        <begin position="645"/>
        <end position="681"/>
    </location>
</feature>